<proteinExistence type="predicted"/>
<evidence type="ECO:0000313" key="1">
    <source>
        <dbReference type="EMBL" id="GFY42289.1"/>
    </source>
</evidence>
<dbReference type="AlphaFoldDB" id="A0A8X6XYY7"/>
<accession>A0A8X6XYY7</accession>
<evidence type="ECO:0000313" key="2">
    <source>
        <dbReference type="EMBL" id="GFY62935.1"/>
    </source>
</evidence>
<name>A0A8X6XYY7_9ARAC</name>
<dbReference type="EMBL" id="BMAV01002985">
    <property type="protein sequence ID" value="GFY42289.1"/>
    <property type="molecule type" value="Genomic_DNA"/>
</dbReference>
<keyword evidence="3" id="KW-1185">Reference proteome</keyword>
<gene>
    <name evidence="1" type="ORF">TNIN_214811</name>
    <name evidence="2" type="ORF">TNIN_336571</name>
</gene>
<reference evidence="2" key="1">
    <citation type="submission" date="2020-08" db="EMBL/GenBank/DDBJ databases">
        <title>Multicomponent nature underlies the extraordinary mechanical properties of spider dragline silk.</title>
        <authorList>
            <person name="Kono N."/>
            <person name="Nakamura H."/>
            <person name="Mori M."/>
            <person name="Yoshida Y."/>
            <person name="Ohtoshi R."/>
            <person name="Malay A.D."/>
            <person name="Moran D.A.P."/>
            <person name="Tomita M."/>
            <person name="Numata K."/>
            <person name="Arakawa K."/>
        </authorList>
    </citation>
    <scope>NUCLEOTIDE SEQUENCE</scope>
</reference>
<evidence type="ECO:0000313" key="3">
    <source>
        <dbReference type="Proteomes" id="UP000886998"/>
    </source>
</evidence>
<dbReference type="EMBL" id="BMAV01014499">
    <property type="protein sequence ID" value="GFY62935.1"/>
    <property type="molecule type" value="Genomic_DNA"/>
</dbReference>
<organism evidence="2 3">
    <name type="scientific">Trichonephila inaurata madagascariensis</name>
    <dbReference type="NCBI Taxonomy" id="2747483"/>
    <lineage>
        <taxon>Eukaryota</taxon>
        <taxon>Metazoa</taxon>
        <taxon>Ecdysozoa</taxon>
        <taxon>Arthropoda</taxon>
        <taxon>Chelicerata</taxon>
        <taxon>Arachnida</taxon>
        <taxon>Araneae</taxon>
        <taxon>Araneomorphae</taxon>
        <taxon>Entelegynae</taxon>
        <taxon>Araneoidea</taxon>
        <taxon>Nephilidae</taxon>
        <taxon>Trichonephila</taxon>
        <taxon>Trichonephila inaurata</taxon>
    </lineage>
</organism>
<protein>
    <submittedName>
        <fullName evidence="2">Uncharacterized protein</fullName>
    </submittedName>
</protein>
<sequence length="88" mass="10065">MGRFELNGIGHTTTRLHWDLQLETCPRLTKRAFGSFHATRSHMSLSIYVTYNLNKRTEIGWAFSMTCVSPCHAPISVLIQDKQQQPSD</sequence>
<comment type="caution">
    <text evidence="2">The sequence shown here is derived from an EMBL/GenBank/DDBJ whole genome shotgun (WGS) entry which is preliminary data.</text>
</comment>
<dbReference type="Proteomes" id="UP000886998">
    <property type="component" value="Unassembled WGS sequence"/>
</dbReference>